<feature type="region of interest" description="Disordered" evidence="5">
    <location>
        <begin position="381"/>
        <end position="403"/>
    </location>
</feature>
<sequence length="591" mass="67037">MPPRCCTVDAIAPKHVEKLFDPNFKQAWNYRFRDVSIGRRIYCPSQRCRQWIKPENMYRGEHDRGMAVCGRCHTQVCLLCNGKFHSSRDCPRDEKLARYLDNIRGSQNCYKCKMPVELEDGRNHIICHSQHPQASRFDRFGSAPSIATRDFRSTVGMSRPYSAGETMRPRPQSYEDNSRMRSHRDDYRADGYRADAYRDDDLARRMEGFRGLDDEDDAIDTYDAVRKERMDRFARRHANDDDMGMRARRRRSFMEEDDDDDDYNGRAATDVLPSVPQPPPAPPTPPQQQAQAQAQLNQRFQHQQQLPPAHSQQPQYPPHHQPYQQHMQPEEHPRQPPPPSQYPEPSYERDRPTAPADFYANGLSRTRVAHTDSLVGRLADRFNTDSRSSPMHRTNAPPALPGPPMTAGMPMGVSSGPGGGMGGVPMGPLSPTGPMSLMPPPSMVPMQAAQPPPPPPPMMGNMPMMPMAPIAPPGMMPDMPMMHQHRMEEDPFMSQQPLRHGRSADQIPFPDLGQVHYEDDEDDDIFGTSRPSGGRRHRRRDEGSGRHPQEARQSEMAGLTGLGRGMDRVYGWREFVGDEPPDKDSASNLES</sequence>
<gene>
    <name evidence="7" type="ORF">SEUCBS140593_000505</name>
</gene>
<feature type="region of interest" description="Disordered" evidence="5">
    <location>
        <begin position="156"/>
        <end position="185"/>
    </location>
</feature>
<feature type="compositionally biased region" description="Low complexity" evidence="5">
    <location>
        <begin position="287"/>
        <end position="314"/>
    </location>
</feature>
<feature type="domain" description="IBR" evidence="6">
    <location>
        <begin position="39"/>
        <end position="90"/>
    </location>
</feature>
<evidence type="ECO:0000256" key="3">
    <source>
        <dbReference type="ARBA" id="ARBA00022786"/>
    </source>
</evidence>
<evidence type="ECO:0000256" key="4">
    <source>
        <dbReference type="ARBA" id="ARBA00022833"/>
    </source>
</evidence>
<evidence type="ECO:0000256" key="1">
    <source>
        <dbReference type="ARBA" id="ARBA00022723"/>
    </source>
</evidence>
<feature type="compositionally biased region" description="Basic and acidic residues" evidence="5">
    <location>
        <begin position="540"/>
        <end position="553"/>
    </location>
</feature>
<keyword evidence="1" id="KW-0479">Metal-binding</keyword>
<feature type="compositionally biased region" description="Pro residues" evidence="5">
    <location>
        <begin position="275"/>
        <end position="286"/>
    </location>
</feature>
<name>A0ABP0AQH7_9PEZI</name>
<evidence type="ECO:0000313" key="7">
    <source>
        <dbReference type="EMBL" id="CAK7209474.1"/>
    </source>
</evidence>
<evidence type="ECO:0000259" key="6">
    <source>
        <dbReference type="Pfam" id="PF01485"/>
    </source>
</evidence>
<keyword evidence="3" id="KW-0833">Ubl conjugation pathway</keyword>
<feature type="compositionally biased region" description="Basic and acidic residues" evidence="5">
    <location>
        <begin position="176"/>
        <end position="185"/>
    </location>
</feature>
<comment type="caution">
    <text evidence="7">The sequence shown here is derived from an EMBL/GenBank/DDBJ whole genome shotgun (WGS) entry which is preliminary data.</text>
</comment>
<dbReference type="Pfam" id="PF01485">
    <property type="entry name" value="IBR"/>
    <property type="match status" value="1"/>
</dbReference>
<feature type="region of interest" description="Disordered" evidence="5">
    <location>
        <begin position="572"/>
        <end position="591"/>
    </location>
</feature>
<organism evidence="7 8">
    <name type="scientific">Sporothrix eucalyptigena</name>
    <dbReference type="NCBI Taxonomy" id="1812306"/>
    <lineage>
        <taxon>Eukaryota</taxon>
        <taxon>Fungi</taxon>
        <taxon>Dikarya</taxon>
        <taxon>Ascomycota</taxon>
        <taxon>Pezizomycotina</taxon>
        <taxon>Sordariomycetes</taxon>
        <taxon>Sordariomycetidae</taxon>
        <taxon>Ophiostomatales</taxon>
        <taxon>Ophiostomataceae</taxon>
        <taxon>Sporothrix</taxon>
    </lineage>
</organism>
<feature type="region of interest" description="Disordered" evidence="5">
    <location>
        <begin position="242"/>
        <end position="358"/>
    </location>
</feature>
<dbReference type="InterPro" id="IPR031127">
    <property type="entry name" value="E3_UB_ligase_RBR"/>
</dbReference>
<reference evidence="7 8" key="1">
    <citation type="submission" date="2024-01" db="EMBL/GenBank/DDBJ databases">
        <authorList>
            <person name="Allen C."/>
            <person name="Tagirdzhanova G."/>
        </authorList>
    </citation>
    <scope>NUCLEOTIDE SEQUENCE [LARGE SCALE GENOMIC DNA]</scope>
</reference>
<evidence type="ECO:0000313" key="8">
    <source>
        <dbReference type="Proteomes" id="UP001642482"/>
    </source>
</evidence>
<protein>
    <recommendedName>
        <fullName evidence="6">IBR domain-containing protein</fullName>
    </recommendedName>
</protein>
<evidence type="ECO:0000256" key="2">
    <source>
        <dbReference type="ARBA" id="ARBA00022771"/>
    </source>
</evidence>
<dbReference type="EMBL" id="CAWUHD010000003">
    <property type="protein sequence ID" value="CAK7209474.1"/>
    <property type="molecule type" value="Genomic_DNA"/>
</dbReference>
<dbReference type="InterPro" id="IPR002867">
    <property type="entry name" value="IBR_dom"/>
</dbReference>
<evidence type="ECO:0000256" key="5">
    <source>
        <dbReference type="SAM" id="MobiDB-lite"/>
    </source>
</evidence>
<feature type="region of interest" description="Disordered" evidence="5">
    <location>
        <begin position="492"/>
        <end position="563"/>
    </location>
</feature>
<proteinExistence type="predicted"/>
<dbReference type="Proteomes" id="UP001642482">
    <property type="component" value="Unassembled WGS sequence"/>
</dbReference>
<accession>A0ABP0AQH7</accession>
<keyword evidence="4" id="KW-0862">Zinc</keyword>
<keyword evidence="2" id="KW-0863">Zinc-finger</keyword>
<dbReference type="PANTHER" id="PTHR11685">
    <property type="entry name" value="RBR FAMILY RING FINGER AND IBR DOMAIN-CONTAINING"/>
    <property type="match status" value="1"/>
</dbReference>
<keyword evidence="8" id="KW-1185">Reference proteome</keyword>